<organism evidence="7 8">
    <name type="scientific">Scyliorhinus torazame</name>
    <name type="common">Cloudy catshark</name>
    <name type="synonym">Catulus torazame</name>
    <dbReference type="NCBI Taxonomy" id="75743"/>
    <lineage>
        <taxon>Eukaryota</taxon>
        <taxon>Metazoa</taxon>
        <taxon>Chordata</taxon>
        <taxon>Craniata</taxon>
        <taxon>Vertebrata</taxon>
        <taxon>Chondrichthyes</taxon>
        <taxon>Elasmobranchii</taxon>
        <taxon>Galeomorphii</taxon>
        <taxon>Galeoidea</taxon>
        <taxon>Carcharhiniformes</taxon>
        <taxon>Scyliorhinidae</taxon>
        <taxon>Scyliorhinus</taxon>
    </lineage>
</organism>
<dbReference type="PRINTS" id="PR00437">
    <property type="entry name" value="SMALLCYTKCXC"/>
</dbReference>
<evidence type="ECO:0000256" key="2">
    <source>
        <dbReference type="ARBA" id="ARBA00010665"/>
    </source>
</evidence>
<dbReference type="GO" id="GO:0005615">
    <property type="term" value="C:extracellular space"/>
    <property type="evidence" value="ECO:0007669"/>
    <property type="project" value="UniProtKB-KW"/>
</dbReference>
<keyword evidence="3" id="KW-0202">Cytokine</keyword>
<dbReference type="Pfam" id="PF00048">
    <property type="entry name" value="IL8"/>
    <property type="match status" value="2"/>
</dbReference>
<dbReference type="CDD" id="cd00273">
    <property type="entry name" value="Chemokine_CXC"/>
    <property type="match status" value="1"/>
</dbReference>
<keyword evidence="4" id="KW-0964">Secreted</keyword>
<evidence type="ECO:0000256" key="4">
    <source>
        <dbReference type="ARBA" id="ARBA00022525"/>
    </source>
</evidence>
<keyword evidence="8" id="KW-1185">Reference proteome</keyword>
<comment type="caution">
    <text evidence="7">The sequence shown here is derived from an EMBL/GenBank/DDBJ whole genome shotgun (WGS) entry which is preliminary data.</text>
</comment>
<comment type="similarity">
    <text evidence="2">Belongs to the intercrine alpha (chemokine CxC) family.</text>
</comment>
<dbReference type="AlphaFoldDB" id="A0A401PB97"/>
<evidence type="ECO:0000259" key="6">
    <source>
        <dbReference type="SMART" id="SM00199"/>
    </source>
</evidence>
<dbReference type="InterPro" id="IPR033899">
    <property type="entry name" value="CXC_Chemokine_domain"/>
</dbReference>
<feature type="region of interest" description="Disordered" evidence="5">
    <location>
        <begin position="296"/>
        <end position="315"/>
    </location>
</feature>
<dbReference type="SUPFAM" id="SSF54117">
    <property type="entry name" value="Interleukin 8-like chemokines"/>
    <property type="match status" value="2"/>
</dbReference>
<evidence type="ECO:0000256" key="1">
    <source>
        <dbReference type="ARBA" id="ARBA00004613"/>
    </source>
</evidence>
<evidence type="ECO:0000313" key="8">
    <source>
        <dbReference type="Proteomes" id="UP000288216"/>
    </source>
</evidence>
<gene>
    <name evidence="7" type="ORF">scyTo_0005664</name>
</gene>
<feature type="domain" description="Chemokine interleukin-8-like" evidence="6">
    <location>
        <begin position="92"/>
        <end position="155"/>
    </location>
</feature>
<dbReference type="GO" id="GO:0006952">
    <property type="term" value="P:defense response"/>
    <property type="evidence" value="ECO:0007669"/>
    <property type="project" value="InterPro"/>
</dbReference>
<dbReference type="InterPro" id="IPR001811">
    <property type="entry name" value="Chemokine_IL8-like_dom"/>
</dbReference>
<dbReference type="GO" id="GO:0006955">
    <property type="term" value="P:immune response"/>
    <property type="evidence" value="ECO:0007669"/>
    <property type="project" value="InterPro"/>
</dbReference>
<dbReference type="EMBL" id="BFAA01001800">
    <property type="protein sequence ID" value="GCB70390.1"/>
    <property type="molecule type" value="Genomic_DNA"/>
</dbReference>
<evidence type="ECO:0000313" key="7">
    <source>
        <dbReference type="EMBL" id="GCB70390.1"/>
    </source>
</evidence>
<protein>
    <recommendedName>
        <fullName evidence="6">Chemokine interleukin-8-like domain-containing protein</fullName>
    </recommendedName>
</protein>
<proteinExistence type="inferred from homology"/>
<dbReference type="InterPro" id="IPR036048">
    <property type="entry name" value="Interleukin_8-like_sf"/>
</dbReference>
<sequence>MTSLCAKNRKQNRELCPGIDLTTAVTVHGHGESLREFPLFNLDRRCKGHQQTTTTGDIYKSNNKMICKIQTATLLALAFVCANTPTGSASNPPRCLCLETIRLVPFRYIEDYLIIPEEGHCPRTQIILAVNKDNLKMEVCLSPTAKQGKAFIACWERIGHDLARKGECITLADRAVLNLVSPDSQPNICKTMNFRLQLAAPITIFFLLQHFFVSEAAVPLRCQCFQFADMVPPKMIKKFEIFPKSTHCSRTEIILTVRRNEEVCLQPEARQGKKLQDCWERIQHDPCKISQCIKRKTKKVPKPRKKRGHKVSGTV</sequence>
<dbReference type="InterPro" id="IPR039809">
    <property type="entry name" value="Chemokine_b/g/d"/>
</dbReference>
<dbReference type="GO" id="GO:0008009">
    <property type="term" value="F:chemokine activity"/>
    <property type="evidence" value="ECO:0007669"/>
    <property type="project" value="InterPro"/>
</dbReference>
<feature type="domain" description="Chemokine interleukin-8-like" evidence="6">
    <location>
        <begin position="219"/>
        <end position="282"/>
    </location>
</feature>
<dbReference type="PANTHER" id="PTHR12015">
    <property type="entry name" value="SMALL INDUCIBLE CYTOKINE A"/>
    <property type="match status" value="1"/>
</dbReference>
<name>A0A401PB97_SCYTO</name>
<dbReference type="SMART" id="SM00199">
    <property type="entry name" value="SCY"/>
    <property type="match status" value="2"/>
</dbReference>
<dbReference type="OrthoDB" id="8460355at2759"/>
<dbReference type="PANTHER" id="PTHR12015:SF210">
    <property type="entry name" value="C-X-C MOTIF CHEMOKINE 9"/>
    <property type="match status" value="1"/>
</dbReference>
<evidence type="ECO:0000256" key="5">
    <source>
        <dbReference type="SAM" id="MobiDB-lite"/>
    </source>
</evidence>
<dbReference type="Proteomes" id="UP000288216">
    <property type="component" value="Unassembled WGS sequence"/>
</dbReference>
<evidence type="ECO:0000256" key="3">
    <source>
        <dbReference type="ARBA" id="ARBA00022514"/>
    </source>
</evidence>
<dbReference type="Gene3D" id="2.40.50.40">
    <property type="match status" value="2"/>
</dbReference>
<dbReference type="InterPro" id="IPR001089">
    <property type="entry name" value="Chemokine_CXC"/>
</dbReference>
<reference evidence="7 8" key="1">
    <citation type="journal article" date="2018" name="Nat. Ecol. Evol.">
        <title>Shark genomes provide insights into elasmobranch evolution and the origin of vertebrates.</title>
        <authorList>
            <person name="Hara Y"/>
            <person name="Yamaguchi K"/>
            <person name="Onimaru K"/>
            <person name="Kadota M"/>
            <person name="Koyanagi M"/>
            <person name="Keeley SD"/>
            <person name="Tatsumi K"/>
            <person name="Tanaka K"/>
            <person name="Motone F"/>
            <person name="Kageyama Y"/>
            <person name="Nozu R"/>
            <person name="Adachi N"/>
            <person name="Nishimura O"/>
            <person name="Nakagawa R"/>
            <person name="Tanegashima C"/>
            <person name="Kiyatake I"/>
            <person name="Matsumoto R"/>
            <person name="Murakumo K"/>
            <person name="Nishida K"/>
            <person name="Terakita A"/>
            <person name="Kuratani S"/>
            <person name="Sato K"/>
            <person name="Hyodo S Kuraku.S."/>
        </authorList>
    </citation>
    <scope>NUCLEOTIDE SEQUENCE [LARGE SCALE GENOMIC DNA]</scope>
</reference>
<comment type="subcellular location">
    <subcellularLocation>
        <location evidence="1">Secreted</location>
    </subcellularLocation>
</comment>
<accession>A0A401PB97</accession>